<protein>
    <recommendedName>
        <fullName evidence="3">HTH-type transcriptional regulator NsrR</fullName>
    </recommendedName>
</protein>
<dbReference type="EMBL" id="JAMBOL010000005">
    <property type="protein sequence ID" value="MCM3714158.1"/>
    <property type="molecule type" value="Genomic_DNA"/>
</dbReference>
<reference evidence="4" key="1">
    <citation type="submission" date="2022-05" db="EMBL/GenBank/DDBJ databases">
        <title>Comparative Genomics of Spacecraft Associated Microbes.</title>
        <authorList>
            <person name="Tran M.T."/>
            <person name="Wright A."/>
            <person name="Seuylemezian A."/>
            <person name="Eisen J."/>
            <person name="Coil D."/>
        </authorList>
    </citation>
    <scope>NUCLEOTIDE SEQUENCE</scope>
    <source>
        <strain evidence="4">214.1.1</strain>
    </source>
</reference>
<dbReference type="GO" id="GO:0003677">
    <property type="term" value="F:DNA binding"/>
    <property type="evidence" value="ECO:0007669"/>
    <property type="project" value="UniProtKB-KW"/>
</dbReference>
<evidence type="ECO:0000256" key="1">
    <source>
        <dbReference type="ARBA" id="ARBA00023125"/>
    </source>
</evidence>
<dbReference type="InterPro" id="IPR000944">
    <property type="entry name" value="Tscrpt_reg_Rrf2"/>
</dbReference>
<dbReference type="Gene3D" id="1.10.10.10">
    <property type="entry name" value="Winged helix-like DNA-binding domain superfamily/Winged helix DNA-binding domain"/>
    <property type="match status" value="1"/>
</dbReference>
<keyword evidence="5" id="KW-1185">Reference proteome</keyword>
<comment type="caution">
    <text evidence="4">The sequence shown here is derived from an EMBL/GenBank/DDBJ whole genome shotgun (WGS) entry which is preliminary data.</text>
</comment>
<organism evidence="4 5">
    <name type="scientific">Halalkalibacter oceani</name>
    <dbReference type="NCBI Taxonomy" id="1653776"/>
    <lineage>
        <taxon>Bacteria</taxon>
        <taxon>Bacillati</taxon>
        <taxon>Bacillota</taxon>
        <taxon>Bacilli</taxon>
        <taxon>Bacillales</taxon>
        <taxon>Bacillaceae</taxon>
        <taxon>Halalkalibacter</taxon>
    </lineage>
</organism>
<accession>A0A9X2IQ20</accession>
<dbReference type="Pfam" id="PF02082">
    <property type="entry name" value="Rrf2"/>
    <property type="match status" value="1"/>
</dbReference>
<dbReference type="Proteomes" id="UP001139179">
    <property type="component" value="Unassembled WGS sequence"/>
</dbReference>
<proteinExistence type="predicted"/>
<dbReference type="RefSeq" id="WP_251222942.1">
    <property type="nucleotide sequence ID" value="NZ_JAMBOL010000005.1"/>
</dbReference>
<keyword evidence="1" id="KW-0238">DNA-binding</keyword>
<dbReference type="PANTHER" id="PTHR33221">
    <property type="entry name" value="WINGED HELIX-TURN-HELIX TRANSCRIPTIONAL REGULATOR, RRF2 FAMILY"/>
    <property type="match status" value="1"/>
</dbReference>
<comment type="cofactor">
    <cofactor evidence="2">
        <name>[2Fe-2S] cluster</name>
        <dbReference type="ChEBI" id="CHEBI:190135"/>
    </cofactor>
</comment>
<dbReference type="PANTHER" id="PTHR33221:SF4">
    <property type="entry name" value="HTH-TYPE TRANSCRIPTIONAL REPRESSOR NSRR"/>
    <property type="match status" value="1"/>
</dbReference>
<dbReference type="GO" id="GO:0005829">
    <property type="term" value="C:cytosol"/>
    <property type="evidence" value="ECO:0007669"/>
    <property type="project" value="TreeGrafter"/>
</dbReference>
<name>A0A9X2IQ20_9BACI</name>
<dbReference type="GO" id="GO:0003700">
    <property type="term" value="F:DNA-binding transcription factor activity"/>
    <property type="evidence" value="ECO:0007669"/>
    <property type="project" value="TreeGrafter"/>
</dbReference>
<dbReference type="PROSITE" id="PS51197">
    <property type="entry name" value="HTH_RRF2_2"/>
    <property type="match status" value="1"/>
</dbReference>
<dbReference type="NCBIfam" id="TIGR00738">
    <property type="entry name" value="rrf2_super"/>
    <property type="match status" value="1"/>
</dbReference>
<evidence type="ECO:0000313" key="5">
    <source>
        <dbReference type="Proteomes" id="UP001139179"/>
    </source>
</evidence>
<dbReference type="InterPro" id="IPR036388">
    <property type="entry name" value="WH-like_DNA-bd_sf"/>
</dbReference>
<dbReference type="AlphaFoldDB" id="A0A9X2IQ20"/>
<evidence type="ECO:0000256" key="2">
    <source>
        <dbReference type="ARBA" id="ARBA00034078"/>
    </source>
</evidence>
<dbReference type="InterPro" id="IPR036390">
    <property type="entry name" value="WH_DNA-bd_sf"/>
</dbReference>
<dbReference type="SUPFAM" id="SSF46785">
    <property type="entry name" value="Winged helix' DNA-binding domain"/>
    <property type="match status" value="1"/>
</dbReference>
<evidence type="ECO:0000313" key="4">
    <source>
        <dbReference type="EMBL" id="MCM3714158.1"/>
    </source>
</evidence>
<evidence type="ECO:0000256" key="3">
    <source>
        <dbReference type="ARBA" id="ARBA00040173"/>
    </source>
</evidence>
<sequence length="145" mass="16722">MRLTNYTDYSLRTLIYLAVRKQEKLATIKEIADSYHISKNHLMKVVYELGKAGYLENIRGRNGGLRLGKSPEEINIGQVVRLMEEDFHTVECFDPNKNLCVISPSCRLKGVLGEAMQAYLQVLHKYTLADVLVNEEELFQLLRFE</sequence>
<gene>
    <name evidence="4" type="ORF">M3202_08675</name>
</gene>